<organism evidence="2 3">
    <name type="scientific">Phaeosphaeria nodorum (strain SN15 / ATCC MYA-4574 / FGSC 10173)</name>
    <name type="common">Glume blotch fungus</name>
    <name type="synonym">Parastagonospora nodorum</name>
    <dbReference type="NCBI Taxonomy" id="321614"/>
    <lineage>
        <taxon>Eukaryota</taxon>
        <taxon>Fungi</taxon>
        <taxon>Dikarya</taxon>
        <taxon>Ascomycota</taxon>
        <taxon>Pezizomycotina</taxon>
        <taxon>Dothideomycetes</taxon>
        <taxon>Pleosporomycetidae</taxon>
        <taxon>Pleosporales</taxon>
        <taxon>Pleosporineae</taxon>
        <taxon>Phaeosphaeriaceae</taxon>
        <taxon>Parastagonospora</taxon>
    </lineage>
</organism>
<gene>
    <name evidence="2" type="ORF">JI435_102330</name>
</gene>
<protein>
    <submittedName>
        <fullName evidence="2">Uncharacterized protein</fullName>
    </submittedName>
</protein>
<sequence length="488" mass="53990">MMRVGNVDINLRHLVDQIKARKMPRRSRAPNCTHLDMDRVYGRNQHCDVCGRSPPIGFLYECRQDWVTQSLRDLLTKDVEKGVLEVVKSDMRLELECLGLSESVILTAEQGHYTRSQLEKIKTQKKELRQIISDSLQASQINDAAATLAVLAQAPSNHDGAQNSTPEKEATPACAIRACHTCRPYYRDRVHISFQSVLAADFTPMTREDADCLPTKSAKIMATIGNTRRSLHSFSTSDTAPLSLPTATSLGESTDAPPTASTSTSTASGVTFKTTQTDLDEISAQRHPRRRFYMMGHRNSKDIARDLSRQSYRLSRQGLKSALQGIFRPNRDSSSEGSNITLPVPHTGTVRNSSEAHDIGDFDLPALRKVRKEKERIDVMAGTDILTYENAPMISPIGASNNVRNEHSSNETTTSDNVTMYSCVSRGSEVEVEGGVALTEEAVETHTPDILAIDVSHIKNAMMIHDLEMDDDEDFAADIGLQSIMTQV</sequence>
<dbReference type="EMBL" id="CP069037">
    <property type="protein sequence ID" value="QRD03448.1"/>
    <property type="molecule type" value="Genomic_DNA"/>
</dbReference>
<proteinExistence type="predicted"/>
<evidence type="ECO:0000313" key="2">
    <source>
        <dbReference type="EMBL" id="QRD03448.1"/>
    </source>
</evidence>
<accession>A0A7U2FE53</accession>
<evidence type="ECO:0000313" key="3">
    <source>
        <dbReference type="Proteomes" id="UP000663193"/>
    </source>
</evidence>
<keyword evidence="3" id="KW-1185">Reference proteome</keyword>
<feature type="compositionally biased region" description="Polar residues" evidence="1">
    <location>
        <begin position="230"/>
        <end position="252"/>
    </location>
</feature>
<dbReference type="AlphaFoldDB" id="A0A7U2FE53"/>
<dbReference type="Proteomes" id="UP000663193">
    <property type="component" value="Chromosome 15"/>
</dbReference>
<name>A0A7U2FE53_PHANO</name>
<feature type="region of interest" description="Disordered" evidence="1">
    <location>
        <begin position="230"/>
        <end position="278"/>
    </location>
</feature>
<reference evidence="3" key="1">
    <citation type="journal article" date="2021" name="BMC Genomics">
        <title>Chromosome-level genome assembly and manually-curated proteome of model necrotroph Parastagonospora nodorum Sn15 reveals a genome-wide trove of candidate effector homologs, and redundancy of virulence-related functions within an accessory chromosome.</title>
        <authorList>
            <person name="Bertazzoni S."/>
            <person name="Jones D.A.B."/>
            <person name="Phan H.T."/>
            <person name="Tan K.-C."/>
            <person name="Hane J.K."/>
        </authorList>
    </citation>
    <scope>NUCLEOTIDE SEQUENCE [LARGE SCALE GENOMIC DNA]</scope>
    <source>
        <strain evidence="3">SN15 / ATCC MYA-4574 / FGSC 10173)</strain>
    </source>
</reference>
<feature type="compositionally biased region" description="Low complexity" evidence="1">
    <location>
        <begin position="253"/>
        <end position="268"/>
    </location>
</feature>
<feature type="region of interest" description="Disordered" evidence="1">
    <location>
        <begin position="327"/>
        <end position="356"/>
    </location>
</feature>
<dbReference type="OrthoDB" id="4776522at2759"/>
<evidence type="ECO:0000256" key="1">
    <source>
        <dbReference type="SAM" id="MobiDB-lite"/>
    </source>
</evidence>
<dbReference type="VEuPathDB" id="FungiDB:JI435_102330"/>